<dbReference type="AlphaFoldDB" id="A0A7S1B6N9"/>
<gene>
    <name evidence="2" type="ORF">CHYS00102_LOCUS3658</name>
</gene>
<protein>
    <submittedName>
        <fullName evidence="2">Uncharacterized protein</fullName>
    </submittedName>
</protein>
<proteinExistence type="predicted"/>
<reference evidence="2" key="1">
    <citation type="submission" date="2021-01" db="EMBL/GenBank/DDBJ databases">
        <authorList>
            <person name="Corre E."/>
            <person name="Pelletier E."/>
            <person name="Niang G."/>
            <person name="Scheremetjew M."/>
            <person name="Finn R."/>
            <person name="Kale V."/>
            <person name="Holt S."/>
            <person name="Cochrane G."/>
            <person name="Meng A."/>
            <person name="Brown T."/>
            <person name="Cohen L."/>
        </authorList>
    </citation>
    <scope>NUCLEOTIDE SEQUENCE</scope>
    <source>
        <strain evidence="2">308</strain>
    </source>
</reference>
<organism evidence="2">
    <name type="scientific">Corethron hystrix</name>
    <dbReference type="NCBI Taxonomy" id="216773"/>
    <lineage>
        <taxon>Eukaryota</taxon>
        <taxon>Sar</taxon>
        <taxon>Stramenopiles</taxon>
        <taxon>Ochrophyta</taxon>
        <taxon>Bacillariophyta</taxon>
        <taxon>Coscinodiscophyceae</taxon>
        <taxon>Corethrophycidae</taxon>
        <taxon>Corethrales</taxon>
        <taxon>Corethraceae</taxon>
        <taxon>Corethron</taxon>
    </lineage>
</organism>
<dbReference type="EMBL" id="HBFR01005233">
    <property type="protein sequence ID" value="CAD8876480.1"/>
    <property type="molecule type" value="Transcribed_RNA"/>
</dbReference>
<accession>A0A7S1B6N9</accession>
<evidence type="ECO:0000256" key="1">
    <source>
        <dbReference type="SAM" id="MobiDB-lite"/>
    </source>
</evidence>
<feature type="region of interest" description="Disordered" evidence="1">
    <location>
        <begin position="83"/>
        <end position="120"/>
    </location>
</feature>
<feature type="compositionally biased region" description="Basic residues" evidence="1">
    <location>
        <begin position="22"/>
        <end position="36"/>
    </location>
</feature>
<feature type="region of interest" description="Disordered" evidence="1">
    <location>
        <begin position="1"/>
        <end position="36"/>
    </location>
</feature>
<evidence type="ECO:0000313" key="2">
    <source>
        <dbReference type="EMBL" id="CAD8876480.1"/>
    </source>
</evidence>
<feature type="compositionally biased region" description="Basic residues" evidence="1">
    <location>
        <begin position="100"/>
        <end position="116"/>
    </location>
</feature>
<name>A0A7S1B6N9_9STRA</name>
<sequence>MSRSSQRDAGPSHLPDIGRSTRPGRRSRRASQRPRRISWSSWNGVAQSSFADLFLLAQEGYCKMMGGEILDVFCWDLRGRMSRSSQRDVGPSHPPDIGRRTRPGRRSRRASQRPRHISWSSRNGVAQSSFADLFLLAQEGYCKMMGGEILDVFCWDLRGRMSRSSQRDVGPSHPPDIGTRTPVLVEGAVMHLSDCISWSSWIGVARSSFGDLFLLARGGYCKVMGGEMLDVFC</sequence>